<evidence type="ECO:0000313" key="2">
    <source>
        <dbReference type="Proteomes" id="UP000678545"/>
    </source>
</evidence>
<dbReference type="SUPFAM" id="SSF56954">
    <property type="entry name" value="Outer membrane efflux proteins (OEP)"/>
    <property type="match status" value="1"/>
</dbReference>
<keyword evidence="2" id="KW-1185">Reference proteome</keyword>
<dbReference type="Gene3D" id="1.20.1600.10">
    <property type="entry name" value="Outer membrane efflux proteins (OEP)"/>
    <property type="match status" value="1"/>
</dbReference>
<gene>
    <name evidence="1" type="ORF">KDM90_00825</name>
</gene>
<name>A0A941E047_9BURK</name>
<dbReference type="RefSeq" id="WP_212673721.1">
    <property type="nucleotide sequence ID" value="NZ_JAGSPJ010000001.1"/>
</dbReference>
<evidence type="ECO:0000313" key="1">
    <source>
        <dbReference type="EMBL" id="MBR7798552.1"/>
    </source>
</evidence>
<dbReference type="InterPro" id="IPR010131">
    <property type="entry name" value="MdtP/NodT-like"/>
</dbReference>
<dbReference type="EMBL" id="JAGSPJ010000001">
    <property type="protein sequence ID" value="MBR7798552.1"/>
    <property type="molecule type" value="Genomic_DNA"/>
</dbReference>
<comment type="caution">
    <text evidence="1">The sequence shown here is derived from an EMBL/GenBank/DDBJ whole genome shotgun (WGS) entry which is preliminary data.</text>
</comment>
<proteinExistence type="predicted"/>
<dbReference type="AlphaFoldDB" id="A0A941E047"/>
<dbReference type="GO" id="GO:0015562">
    <property type="term" value="F:efflux transmembrane transporter activity"/>
    <property type="evidence" value="ECO:0007669"/>
    <property type="project" value="InterPro"/>
</dbReference>
<dbReference type="Proteomes" id="UP000678545">
    <property type="component" value="Unassembled WGS sequence"/>
</dbReference>
<accession>A0A941E047</accession>
<dbReference type="PANTHER" id="PTHR30203">
    <property type="entry name" value="OUTER MEMBRANE CATION EFFLUX PROTEIN"/>
    <property type="match status" value="1"/>
</dbReference>
<sequence>MSSIFVTLTAVRHNTFAIAQRISSSILIIGLVLASFNALAADGSLTLYEAQQLAVKRSRQVVAQDMTVKASRDMAIAAGQLPDPVLKVGIDNLPLSGQDQFSLTRDFMTMRRIGIMQEIPRADKRQLRAERYERNTEKTLAEKDNTIAAIYRDTALAWLERYYAEQMLAVVMEQVNQAKLEIKTAEAAYRAGRGSQADILAAHSALALVEDRFSEIGRRVLSAKAMLARWIGETAQATLIGQPAIDNIPLDMARLDTQLSHHPQITALTWQATIADTDVKLAQANKKADWTIEATFQQRGPAYSNMVSVGVSIPFQWDQKNRQDRELASKLAMAEQAKAERDEIWRARVAEIRSMIYDWQSGRERMTRFQNQLVPLAISRTEAVITAYRGGKSNLAEVLSTRRNEIDVRLQALQLQADTARLWAQLQFLFPVDTQDGHLSSILNKEFQ</sequence>
<reference evidence="1" key="1">
    <citation type="submission" date="2021-04" db="EMBL/GenBank/DDBJ databases">
        <title>novel species isolated from subtropical streams in China.</title>
        <authorList>
            <person name="Lu H."/>
        </authorList>
    </citation>
    <scope>NUCLEOTIDE SEQUENCE</scope>
    <source>
        <strain evidence="1">FT137W</strain>
    </source>
</reference>
<organism evidence="1 2">
    <name type="scientific">Undibacterium fentianense</name>
    <dbReference type="NCBI Taxonomy" id="2828728"/>
    <lineage>
        <taxon>Bacteria</taxon>
        <taxon>Pseudomonadati</taxon>
        <taxon>Pseudomonadota</taxon>
        <taxon>Betaproteobacteria</taxon>
        <taxon>Burkholderiales</taxon>
        <taxon>Oxalobacteraceae</taxon>
        <taxon>Undibacterium</taxon>
    </lineage>
</organism>
<protein>
    <submittedName>
        <fullName evidence="1">TolC family protein</fullName>
    </submittedName>
</protein>